<organism evidence="3 4">
    <name type="scientific">Desulfocapsa sulfexigens (strain DSM 10523 / SB164P1)</name>
    <dbReference type="NCBI Taxonomy" id="1167006"/>
    <lineage>
        <taxon>Bacteria</taxon>
        <taxon>Pseudomonadati</taxon>
        <taxon>Thermodesulfobacteriota</taxon>
        <taxon>Desulfobulbia</taxon>
        <taxon>Desulfobulbales</taxon>
        <taxon>Desulfocapsaceae</taxon>
        <taxon>Desulfocapsa</taxon>
    </lineage>
</organism>
<protein>
    <recommendedName>
        <fullName evidence="5">Tetratricopeptide repeat protein</fullName>
    </recommendedName>
</protein>
<dbReference type="Pfam" id="PF13174">
    <property type="entry name" value="TPR_6"/>
    <property type="match status" value="1"/>
</dbReference>
<dbReference type="SMART" id="SM00028">
    <property type="entry name" value="TPR"/>
    <property type="match status" value="2"/>
</dbReference>
<dbReference type="eggNOG" id="COG0457">
    <property type="taxonomic scope" value="Bacteria"/>
</dbReference>
<feature type="repeat" description="TPR" evidence="1">
    <location>
        <begin position="752"/>
        <end position="785"/>
    </location>
</feature>
<dbReference type="SUPFAM" id="SSF48452">
    <property type="entry name" value="TPR-like"/>
    <property type="match status" value="1"/>
</dbReference>
<accession>M1P7Z8</accession>
<evidence type="ECO:0000256" key="1">
    <source>
        <dbReference type="PROSITE-ProRule" id="PRU00339"/>
    </source>
</evidence>
<keyword evidence="2" id="KW-0732">Signal</keyword>
<dbReference type="AlphaFoldDB" id="M1P7Z8"/>
<keyword evidence="4" id="KW-1185">Reference proteome</keyword>
<dbReference type="Proteomes" id="UP000011721">
    <property type="component" value="Chromosome"/>
</dbReference>
<evidence type="ECO:0000256" key="2">
    <source>
        <dbReference type="SAM" id="SignalP"/>
    </source>
</evidence>
<dbReference type="OrthoDB" id="5428062at2"/>
<dbReference type="KEGG" id="dsf:UWK_03069"/>
<dbReference type="EMBL" id="CP003985">
    <property type="protein sequence ID" value="AGF79598.1"/>
    <property type="molecule type" value="Genomic_DNA"/>
</dbReference>
<sequence length="801" mass="92844">MKKYSIIFYIFTLLGPHVANAESVLNRINKINTKNAVELYCSFTSIPSYRSNIREKRVDFILEDTTLDPNLKFFKADDRIVKILSLNKNNKTVLSFFFRYPPQSFEVTPNEKDNKLIVNILLGNPYSTALPNFSSKLSGLTILERTTKDFSNPLIASPYAADWRSFFKLYESKIQLSMPVQFTMLPFPAIAFLLPDREENNSLLSAEIHGLAKEELWDDLLPILLKKITVEQDPEIKKKLALTYGEVLSRNNNFVDAYKQFYLLADEYGDEEIGVFAKYLLILLRARFEDPFIADFELRKLQESMTPANPLTPYFRITQIETALATQQYPRMRSLLELDDIGYPGDTATIKELRQADYWYGVGELIKAYIGYQLLDKNELLREKVFSLNGYCNTLYQQKQFTDAATCYTTLSSHIKDKEKLGITTFRQYLSELHYKRPSEMIDYFARIEDTYQGTVAGFLGAIKKTDLQYLTLEEWDANAVLHYKKFAATAPTREGREEASFKEALVYRLLNENIKSLNLIMSFLRDFRKGDLHQSGQALLIELFPLVIHEYVEKKMYMEALVLAKKNRKLFINNWVDIDLLANLADSYNSIGIYDEASKLYLYLITLSSEDKKENYYLPMIKAAYDHGDYNIVEDFADQYSFRYADGIYKKDILLLRIKSLLAEERFADAVALLPDPIPVTEDFSLLAASLYFYENDYSRVVSILDRDLTISSDKLGRSSFLLAESMYQLQDFVRAEAFFAKIPEESNHHDQALYRLGELLKKEGKKKEALKLFRELVETGKNELWVKMAQKEIELKDIL</sequence>
<proteinExistence type="predicted"/>
<feature type="chain" id="PRO_5004016323" description="Tetratricopeptide repeat protein" evidence="2">
    <location>
        <begin position="22"/>
        <end position="801"/>
    </location>
</feature>
<evidence type="ECO:0000313" key="4">
    <source>
        <dbReference type="Proteomes" id="UP000011721"/>
    </source>
</evidence>
<dbReference type="HOGENOM" id="CLU_348072_0_0_7"/>
<reference evidence="4" key="1">
    <citation type="journal article" date="2013" name="Stand. Genomic Sci.">
        <title>Complete genome sequence of Desulfocapsa sulfexigens, a marine deltaproteobacterium specialized in disproportionating inorganic sulfur compounds.</title>
        <authorList>
            <person name="Finster K.W."/>
            <person name="Kjeldsen K.U."/>
            <person name="Kube M."/>
            <person name="Reinhardt R."/>
            <person name="Mussmann M."/>
            <person name="Amann R."/>
            <person name="Schreiber L."/>
        </authorList>
    </citation>
    <scope>NUCLEOTIDE SEQUENCE [LARGE SCALE GENOMIC DNA]</scope>
    <source>
        <strain evidence="4">DSM 10523 / SB164P1</strain>
    </source>
</reference>
<dbReference type="STRING" id="1167006.UWK_03069"/>
<dbReference type="PROSITE" id="PS50005">
    <property type="entry name" value="TPR"/>
    <property type="match status" value="1"/>
</dbReference>
<name>M1P7Z8_DESSD</name>
<keyword evidence="1" id="KW-0802">TPR repeat</keyword>
<gene>
    <name evidence="3" type="ordered locus">UWK_03069</name>
</gene>
<dbReference type="InterPro" id="IPR019734">
    <property type="entry name" value="TPR_rpt"/>
</dbReference>
<evidence type="ECO:0008006" key="5">
    <source>
        <dbReference type="Google" id="ProtNLM"/>
    </source>
</evidence>
<dbReference type="Gene3D" id="1.25.40.10">
    <property type="entry name" value="Tetratricopeptide repeat domain"/>
    <property type="match status" value="1"/>
</dbReference>
<feature type="signal peptide" evidence="2">
    <location>
        <begin position="1"/>
        <end position="21"/>
    </location>
</feature>
<dbReference type="InterPro" id="IPR011990">
    <property type="entry name" value="TPR-like_helical_dom_sf"/>
</dbReference>
<evidence type="ECO:0000313" key="3">
    <source>
        <dbReference type="EMBL" id="AGF79598.1"/>
    </source>
</evidence>
<dbReference type="RefSeq" id="WP_015405282.1">
    <property type="nucleotide sequence ID" value="NC_020304.1"/>
</dbReference>